<dbReference type="GeneID" id="42782839"/>
<accession>A0A1I3NBY2</accession>
<gene>
    <name evidence="1" type="ORF">SAMN05443661_11329</name>
</gene>
<dbReference type="RefSeq" id="WP_015233728.1">
    <property type="nucleotide sequence ID" value="NZ_FORO01000013.1"/>
</dbReference>
<dbReference type="EMBL" id="FORO01000013">
    <property type="protein sequence ID" value="SFJ06759.1"/>
    <property type="molecule type" value="Genomic_DNA"/>
</dbReference>
<evidence type="ECO:0000313" key="2">
    <source>
        <dbReference type="Proteomes" id="UP000182829"/>
    </source>
</evidence>
<evidence type="ECO:0000313" key="1">
    <source>
        <dbReference type="EMBL" id="SFJ06759.1"/>
    </source>
</evidence>
<dbReference type="Proteomes" id="UP000182829">
    <property type="component" value="Unassembled WGS sequence"/>
</dbReference>
<name>A0A1I3NBY2_9EURY</name>
<protein>
    <submittedName>
        <fullName evidence="1">Uncharacterized protein</fullName>
    </submittedName>
</protein>
<organism evidence="1 2">
    <name type="scientific">Natronobacterium gregoryi</name>
    <dbReference type="NCBI Taxonomy" id="44930"/>
    <lineage>
        <taxon>Archaea</taxon>
        <taxon>Methanobacteriati</taxon>
        <taxon>Methanobacteriota</taxon>
        <taxon>Stenosarchaea group</taxon>
        <taxon>Halobacteria</taxon>
        <taxon>Halobacteriales</taxon>
        <taxon>Natrialbaceae</taxon>
        <taxon>Natronobacterium</taxon>
    </lineage>
</organism>
<dbReference type="AlphaFoldDB" id="A0A1I3NBY2"/>
<reference evidence="1 2" key="1">
    <citation type="submission" date="2016-10" db="EMBL/GenBank/DDBJ databases">
        <authorList>
            <person name="de Groot N.N."/>
        </authorList>
    </citation>
    <scope>NUCLEOTIDE SEQUENCE [LARGE SCALE GENOMIC DNA]</scope>
    <source>
        <strain evidence="1 2">SP2</strain>
    </source>
</reference>
<proteinExistence type="predicted"/>
<sequence length="56" mass="5713">MHWRGRTIVRLFLLTGGTAFLVTGALGGDVLNVVLGAVAASLGGVGLASEWTETIS</sequence>